<accession>A0A0K8SPI9</accession>
<protein>
    <submittedName>
        <fullName evidence="1">Uncharacterized protein</fullName>
    </submittedName>
</protein>
<proteinExistence type="predicted"/>
<organism evidence="1">
    <name type="scientific">Lygus hesperus</name>
    <name type="common">Western plant bug</name>
    <dbReference type="NCBI Taxonomy" id="30085"/>
    <lineage>
        <taxon>Eukaryota</taxon>
        <taxon>Metazoa</taxon>
        <taxon>Ecdysozoa</taxon>
        <taxon>Arthropoda</taxon>
        <taxon>Hexapoda</taxon>
        <taxon>Insecta</taxon>
        <taxon>Pterygota</taxon>
        <taxon>Neoptera</taxon>
        <taxon>Paraneoptera</taxon>
        <taxon>Hemiptera</taxon>
        <taxon>Heteroptera</taxon>
        <taxon>Panheteroptera</taxon>
        <taxon>Cimicomorpha</taxon>
        <taxon>Miridae</taxon>
        <taxon>Mirini</taxon>
        <taxon>Lygus</taxon>
    </lineage>
</organism>
<evidence type="ECO:0000313" key="1">
    <source>
        <dbReference type="EMBL" id="JAG55158.1"/>
    </source>
</evidence>
<reference evidence="1" key="1">
    <citation type="submission" date="2014-09" db="EMBL/GenBank/DDBJ databases">
        <authorList>
            <person name="Magalhaes I.L.F."/>
            <person name="Oliveira U."/>
            <person name="Santos F.R."/>
            <person name="Vidigal T.H.D.A."/>
            <person name="Brescovit A.D."/>
            <person name="Santos A.J."/>
        </authorList>
    </citation>
    <scope>NUCLEOTIDE SEQUENCE</scope>
</reference>
<dbReference type="EMBL" id="GBRD01010666">
    <property type="protein sequence ID" value="JAG55158.1"/>
    <property type="molecule type" value="Transcribed_RNA"/>
</dbReference>
<sequence>MFDHTSDIVVALDLGLLRVQGVQATMREEVGATAAAAQNLERRINLAEAEENVGAEAEVGAEARPETTEGGTGAVNEMIQDITALARVIWEEWFPTTVLHGSIARPSDTRSCLDRRSRFILLL</sequence>
<name>A0A0K8SPI9_LYGHE</name>
<dbReference type="AlphaFoldDB" id="A0A0K8SPI9"/>